<comment type="subcellular location">
    <subcellularLocation>
        <location evidence="1 9">Cell inner membrane</location>
        <topology evidence="1 9">Multi-pass membrane protein</topology>
    </subcellularLocation>
</comment>
<dbReference type="RefSeq" id="WP_265506833.1">
    <property type="nucleotide sequence ID" value="NZ_JAOTBE010000018.1"/>
</dbReference>
<dbReference type="InterPro" id="IPR055348">
    <property type="entry name" value="DctQ"/>
</dbReference>
<evidence type="ECO:0000256" key="4">
    <source>
        <dbReference type="ARBA" id="ARBA00022519"/>
    </source>
</evidence>
<feature type="domain" description="Tripartite ATP-independent periplasmic transporters DctQ component" evidence="10">
    <location>
        <begin position="40"/>
        <end position="171"/>
    </location>
</feature>
<keyword evidence="12" id="KW-1185">Reference proteome</keyword>
<comment type="caution">
    <text evidence="11">The sequence shown here is derived from an EMBL/GenBank/DDBJ whole genome shotgun (WGS) entry which is preliminary data.</text>
</comment>
<accession>A0ABV6CLQ2</accession>
<comment type="subunit">
    <text evidence="9">The complex comprises the extracytoplasmic solute receptor protein and the two transmembrane proteins.</text>
</comment>
<keyword evidence="2 9" id="KW-0813">Transport</keyword>
<keyword evidence="5 9" id="KW-0812">Transmembrane</keyword>
<dbReference type="EMBL" id="JBHLWQ010000144">
    <property type="protein sequence ID" value="MFC0201678.1"/>
    <property type="molecule type" value="Genomic_DNA"/>
</dbReference>
<evidence type="ECO:0000256" key="9">
    <source>
        <dbReference type="RuleBase" id="RU369079"/>
    </source>
</evidence>
<name>A0ABV6CLQ2_9RHOB</name>
<gene>
    <name evidence="11" type="ORF">ACFFIZ_15545</name>
</gene>
<evidence type="ECO:0000259" key="10">
    <source>
        <dbReference type="Pfam" id="PF04290"/>
    </source>
</evidence>
<evidence type="ECO:0000256" key="6">
    <source>
        <dbReference type="ARBA" id="ARBA00022989"/>
    </source>
</evidence>
<evidence type="ECO:0000256" key="7">
    <source>
        <dbReference type="ARBA" id="ARBA00023136"/>
    </source>
</evidence>
<comment type="function">
    <text evidence="9">Part of the tripartite ATP-independent periplasmic (TRAP) transport system.</text>
</comment>
<evidence type="ECO:0000313" key="11">
    <source>
        <dbReference type="EMBL" id="MFC0201678.1"/>
    </source>
</evidence>
<evidence type="ECO:0000256" key="5">
    <source>
        <dbReference type="ARBA" id="ARBA00022692"/>
    </source>
</evidence>
<feature type="transmembrane region" description="Helical" evidence="9">
    <location>
        <begin position="58"/>
        <end position="81"/>
    </location>
</feature>
<keyword evidence="7 9" id="KW-0472">Membrane</keyword>
<keyword evidence="6 9" id="KW-1133">Transmembrane helix</keyword>
<evidence type="ECO:0000256" key="2">
    <source>
        <dbReference type="ARBA" id="ARBA00022448"/>
    </source>
</evidence>
<comment type="similarity">
    <text evidence="8 9">Belongs to the TRAP transporter small permease family.</text>
</comment>
<dbReference type="InterPro" id="IPR007387">
    <property type="entry name" value="TRAP_DctQ"/>
</dbReference>
<feature type="transmembrane region" description="Helical" evidence="9">
    <location>
        <begin position="28"/>
        <end position="52"/>
    </location>
</feature>
<feature type="transmembrane region" description="Helical" evidence="9">
    <location>
        <begin position="156"/>
        <end position="177"/>
    </location>
</feature>
<dbReference type="Proteomes" id="UP001589795">
    <property type="component" value="Unassembled WGS sequence"/>
</dbReference>
<keyword evidence="3" id="KW-1003">Cell membrane</keyword>
<evidence type="ECO:0000256" key="1">
    <source>
        <dbReference type="ARBA" id="ARBA00004429"/>
    </source>
</evidence>
<evidence type="ECO:0000256" key="8">
    <source>
        <dbReference type="ARBA" id="ARBA00038436"/>
    </source>
</evidence>
<reference evidence="11 12" key="1">
    <citation type="submission" date="2024-09" db="EMBL/GenBank/DDBJ databases">
        <authorList>
            <person name="Sun Q."/>
            <person name="Mori K."/>
        </authorList>
    </citation>
    <scope>NUCLEOTIDE SEQUENCE [LARGE SCALE GENOMIC DNA]</scope>
    <source>
        <strain evidence="11 12">CCM 7904</strain>
    </source>
</reference>
<organism evidence="11 12">
    <name type="scientific">Paracoccus rhizosphaerae</name>
    <dbReference type="NCBI Taxonomy" id="1133347"/>
    <lineage>
        <taxon>Bacteria</taxon>
        <taxon>Pseudomonadati</taxon>
        <taxon>Pseudomonadota</taxon>
        <taxon>Alphaproteobacteria</taxon>
        <taxon>Rhodobacterales</taxon>
        <taxon>Paracoccaceae</taxon>
        <taxon>Paracoccus</taxon>
    </lineage>
</organism>
<evidence type="ECO:0000313" key="12">
    <source>
        <dbReference type="Proteomes" id="UP001589795"/>
    </source>
</evidence>
<dbReference type="PANTHER" id="PTHR35011">
    <property type="entry name" value="2,3-DIKETO-L-GULONATE TRAP TRANSPORTER SMALL PERMEASE PROTEIN YIAM"/>
    <property type="match status" value="1"/>
</dbReference>
<sequence>METSEAVPREEHEAVPQSGALGRWIDRAAIIPAMGLVIAMLILIQEVVLRYAFGRPTIWAHETTVFLCAISFVYGGLLCTARDRHIRVVLVYDVLPPAARRVADILISAICGVSAAAFAWAAWQMVKRAAWRPDGSFHLETSGSAWNPAYPGVLKILLMVALAIMALQFVILTINYARKGVR</sequence>
<proteinExistence type="inferred from homology"/>
<protein>
    <recommendedName>
        <fullName evidence="9">TRAP transporter small permease protein</fullName>
    </recommendedName>
</protein>
<evidence type="ECO:0000256" key="3">
    <source>
        <dbReference type="ARBA" id="ARBA00022475"/>
    </source>
</evidence>
<dbReference type="Pfam" id="PF04290">
    <property type="entry name" value="DctQ"/>
    <property type="match status" value="1"/>
</dbReference>
<keyword evidence="4 9" id="KW-0997">Cell inner membrane</keyword>
<feature type="transmembrane region" description="Helical" evidence="9">
    <location>
        <begin position="102"/>
        <end position="123"/>
    </location>
</feature>